<dbReference type="PANTHER" id="PTHR15394">
    <property type="entry name" value="SERINE HYDROLASE RBBP9"/>
    <property type="match status" value="1"/>
</dbReference>
<dbReference type="EMBL" id="CP037939">
    <property type="protein sequence ID" value="QBR47534.1"/>
    <property type="molecule type" value="Genomic_DNA"/>
</dbReference>
<sequence>MKHLDNQIYLIHGYTATPNSNWFPWINNQMKRNFSIPVNMLEMPNTDQPRVNEWDQKADEVIKPSNHMTIIGHSLGCIEALRFVSQHQISNVNLVLVSGFDETTHTLPQLHEFTDSSLDINNDILPKIKNAVVISAVDDDIVPSHYSQKLSEHLKCKFILLPNGKHFIDRDQIFELPSVYEELQNMLSQN</sequence>
<reference evidence="1 2" key="1">
    <citation type="submission" date="2019-03" db="EMBL/GenBank/DDBJ databases">
        <title>Complete Genome Sequence of Leuconostoc kimchii strain NKJ218 Isolated from Homemade Kimchi.</title>
        <authorList>
            <person name="Jung J.Y."/>
            <person name="Jin H.M."/>
            <person name="Jung J.-W."/>
            <person name="Lee S.-Y."/>
            <person name="Ryu B.-G."/>
            <person name="Han S.-S."/>
            <person name="Kang H.K."/>
            <person name="Choi H.W."/>
            <person name="Chung E.J."/>
            <person name="Choi K.-M."/>
        </authorList>
    </citation>
    <scope>NUCLEOTIDE SEQUENCE [LARGE SCALE GENOMIC DNA]</scope>
    <source>
        <strain evidence="1 2">NKJ218</strain>
    </source>
</reference>
<keyword evidence="1" id="KW-0378">Hydrolase</keyword>
<gene>
    <name evidence="1" type="ORF">EW139_05120</name>
</gene>
<keyword evidence="2" id="KW-1185">Reference proteome</keyword>
<name>A0ABX5SM82_9LACO</name>
<dbReference type="InterPro" id="IPR010662">
    <property type="entry name" value="RBBP9/YdeN"/>
</dbReference>
<proteinExistence type="predicted"/>
<dbReference type="InterPro" id="IPR029058">
    <property type="entry name" value="AB_hydrolase_fold"/>
</dbReference>
<accession>A0ABX5SM82</accession>
<organism evidence="1 2">
    <name type="scientific">Leuconostoc kimchii</name>
    <dbReference type="NCBI Taxonomy" id="136609"/>
    <lineage>
        <taxon>Bacteria</taxon>
        <taxon>Bacillati</taxon>
        <taxon>Bacillota</taxon>
        <taxon>Bacilli</taxon>
        <taxon>Lactobacillales</taxon>
        <taxon>Lactobacillaceae</taxon>
        <taxon>Leuconostoc</taxon>
    </lineage>
</organism>
<dbReference type="Gene3D" id="3.40.50.1820">
    <property type="entry name" value="alpha/beta hydrolase"/>
    <property type="match status" value="1"/>
</dbReference>
<dbReference type="GO" id="GO:0016787">
    <property type="term" value="F:hydrolase activity"/>
    <property type="evidence" value="ECO:0007669"/>
    <property type="project" value="UniProtKB-KW"/>
</dbReference>
<dbReference type="PANTHER" id="PTHR15394:SF3">
    <property type="entry name" value="SERINE HYDROLASE RBBP9"/>
    <property type="match status" value="1"/>
</dbReference>
<dbReference type="Pfam" id="PF06821">
    <property type="entry name" value="Ser_hydrolase"/>
    <property type="match status" value="1"/>
</dbReference>
<dbReference type="RefSeq" id="WP_013102263.1">
    <property type="nucleotide sequence ID" value="NZ_CP037939.1"/>
</dbReference>
<protein>
    <submittedName>
        <fullName evidence="1">Serine hydrolase family protein</fullName>
    </submittedName>
</protein>
<evidence type="ECO:0000313" key="1">
    <source>
        <dbReference type="EMBL" id="QBR47534.1"/>
    </source>
</evidence>
<dbReference type="Proteomes" id="UP000295756">
    <property type="component" value="Chromosome"/>
</dbReference>
<evidence type="ECO:0000313" key="2">
    <source>
        <dbReference type="Proteomes" id="UP000295756"/>
    </source>
</evidence>
<dbReference type="SUPFAM" id="SSF53474">
    <property type="entry name" value="alpha/beta-Hydrolases"/>
    <property type="match status" value="1"/>
</dbReference>